<reference evidence="2" key="1">
    <citation type="journal article" date="2019" name="Int. J. Syst. Evol. Microbiol.">
        <title>The Global Catalogue of Microorganisms (GCM) 10K type strain sequencing project: providing services to taxonomists for standard genome sequencing and annotation.</title>
        <authorList>
            <consortium name="The Broad Institute Genomics Platform"/>
            <consortium name="The Broad Institute Genome Sequencing Center for Infectious Disease"/>
            <person name="Wu L."/>
            <person name="Ma J."/>
        </authorList>
    </citation>
    <scope>NUCLEOTIDE SEQUENCE [LARGE SCALE GENOMIC DNA]</scope>
    <source>
        <strain evidence="2">CGMCC 1.12237</strain>
    </source>
</reference>
<proteinExistence type="predicted"/>
<dbReference type="Proteomes" id="UP001596147">
    <property type="component" value="Unassembled WGS sequence"/>
</dbReference>
<gene>
    <name evidence="1" type="ORF">ACFPM4_06260</name>
</gene>
<dbReference type="EMBL" id="JBHSMC010000005">
    <property type="protein sequence ID" value="MFC5464362.1"/>
    <property type="molecule type" value="Genomic_DNA"/>
</dbReference>
<organism evidence="1 2">
    <name type="scientific">Lederbergia graminis</name>
    <dbReference type="NCBI Taxonomy" id="735518"/>
    <lineage>
        <taxon>Bacteria</taxon>
        <taxon>Bacillati</taxon>
        <taxon>Bacillota</taxon>
        <taxon>Bacilli</taxon>
        <taxon>Bacillales</taxon>
        <taxon>Bacillaceae</taxon>
        <taxon>Lederbergia</taxon>
    </lineage>
</organism>
<evidence type="ECO:0000313" key="2">
    <source>
        <dbReference type="Proteomes" id="UP001596147"/>
    </source>
</evidence>
<protein>
    <submittedName>
        <fullName evidence="1">Sporulation protein YtxC</fullName>
    </submittedName>
</protein>
<dbReference type="InterPro" id="IPR014199">
    <property type="entry name" value="Spore_YtxC"/>
</dbReference>
<sequence>MFTSIKEAIRFKIFLSANGLQDSFMERRNQFIYSFQQLLTKKDRYLSAFIQYIQEEKRNEWINRVLYETYKFENEEERNEILEIVSEMFLGERPELTSLAGQFDENAIISEAVMDLLDFNGTVSFDSFLRFRLKKYYEHVSNYLAIAIDEYKMEQDYQMFVHMLREYLRKRPTQKNIIHVLFTNSTIFYDESLTEMTREELHELIDRRLLSNHPVYVDSAIIAPLLSIAPNKVFLYTENEDQPLIRTLQNIFEERLIIFTPQHFYALSEAYSQNP</sequence>
<evidence type="ECO:0000313" key="1">
    <source>
        <dbReference type="EMBL" id="MFC5464362.1"/>
    </source>
</evidence>
<dbReference type="RefSeq" id="WP_382349420.1">
    <property type="nucleotide sequence ID" value="NZ_JBHSMC010000005.1"/>
</dbReference>
<comment type="caution">
    <text evidence="1">The sequence shown here is derived from an EMBL/GenBank/DDBJ whole genome shotgun (WGS) entry which is preliminary data.</text>
</comment>
<dbReference type="Pfam" id="PF08812">
    <property type="entry name" value="YtxC"/>
    <property type="match status" value="1"/>
</dbReference>
<accession>A0ABW0LHE1</accession>
<keyword evidence="2" id="KW-1185">Reference proteome</keyword>
<name>A0ABW0LHE1_9BACI</name>